<comment type="caution">
    <text evidence="2">The sequence shown here is derived from an EMBL/GenBank/DDBJ whole genome shotgun (WGS) entry which is preliminary data.</text>
</comment>
<dbReference type="PATRIC" id="fig|796937.3.peg.1484"/>
<dbReference type="AlphaFoldDB" id="G9X1I9"/>
<dbReference type="InterPro" id="IPR013785">
    <property type="entry name" value="Aldolase_TIM"/>
</dbReference>
<feature type="domain" description="Glycoside-hydrolase family GH114 TIM-barrel" evidence="1">
    <location>
        <begin position="45"/>
        <end position="146"/>
    </location>
</feature>
<organism evidence="2 3">
    <name type="scientific">Peptoanaerobacter stomatis</name>
    <dbReference type="NCBI Taxonomy" id="796937"/>
    <lineage>
        <taxon>Bacteria</taxon>
        <taxon>Bacillati</taxon>
        <taxon>Bacillota</taxon>
        <taxon>Clostridia</taxon>
        <taxon>Peptostreptococcales</taxon>
        <taxon>Filifactoraceae</taxon>
        <taxon>Peptoanaerobacter</taxon>
    </lineage>
</organism>
<protein>
    <recommendedName>
        <fullName evidence="1">Glycoside-hydrolase family GH114 TIM-barrel domain-containing protein</fullName>
    </recommendedName>
</protein>
<sequence length="272" mass="32416">MNLKLFKMLFIIIFIASTSTFSYCENLPKYGVFLNISEDDLYKLYNYDIVVIDAQNFSKKAINVLKSKGITVYSYLNIGSIENFRPYYNNFKNIILKNYENWEEEYWIDISNKKWHDFIINTLAKSLIDKGIDGFFIDNTDVYYYNESEQIFDGVSELLKDLKKYNKDVIINGGDFFIDKYYKKYKSLNNILNGINQESVFSSIDFKNNKLISQTKETNSYYKEHLKKYKHLGIKIYITEYTTNKLLIQKIKYYCIKNGYHYYISDSIELDI</sequence>
<dbReference type="HOGENOM" id="CLU_094223_0_0_9"/>
<dbReference type="BioCyc" id="EBAC796937-HMP:GMGH-2252-MONOMER"/>
<evidence type="ECO:0000313" key="2">
    <source>
        <dbReference type="EMBL" id="EHL14272.1"/>
    </source>
</evidence>
<accession>G9X1I9</accession>
<dbReference type="InterPro" id="IPR004352">
    <property type="entry name" value="GH114_TIM-barrel"/>
</dbReference>
<gene>
    <name evidence="2" type="ORF">HMPREF9629_02224</name>
</gene>
<dbReference type="Pfam" id="PF03537">
    <property type="entry name" value="Glyco_hydro_114"/>
    <property type="match status" value="1"/>
</dbReference>
<dbReference type="RefSeq" id="WP_009526440.1">
    <property type="nucleotide sequence ID" value="NZ_JH414576.1"/>
</dbReference>
<proteinExistence type="predicted"/>
<evidence type="ECO:0000313" key="3">
    <source>
        <dbReference type="Proteomes" id="UP000006437"/>
    </source>
</evidence>
<dbReference type="PANTHER" id="PTHR35882:SF2">
    <property type="entry name" value="PELA"/>
    <property type="match status" value="1"/>
</dbReference>
<dbReference type="Gene3D" id="3.20.20.70">
    <property type="entry name" value="Aldolase class I"/>
    <property type="match status" value="1"/>
</dbReference>
<dbReference type="SUPFAM" id="SSF51445">
    <property type="entry name" value="(Trans)glycosidases"/>
    <property type="match status" value="1"/>
</dbReference>
<evidence type="ECO:0000259" key="1">
    <source>
        <dbReference type="Pfam" id="PF03537"/>
    </source>
</evidence>
<name>G9X1I9_9FIRM</name>
<dbReference type="PANTHER" id="PTHR35882">
    <property type="entry name" value="PELA"/>
    <property type="match status" value="1"/>
</dbReference>
<dbReference type="EMBL" id="AFZE01000035">
    <property type="protein sequence ID" value="EHL14272.1"/>
    <property type="molecule type" value="Genomic_DNA"/>
</dbReference>
<reference evidence="2 3" key="1">
    <citation type="submission" date="2011-08" db="EMBL/GenBank/DDBJ databases">
        <title>The Genome Sequence of Eubacteriaceae bacterium ACC19a.</title>
        <authorList>
            <consortium name="The Broad Institute Genome Sequencing Platform"/>
            <person name="Earl A."/>
            <person name="Ward D."/>
            <person name="Feldgarden M."/>
            <person name="Gevers D."/>
            <person name="Sizova M."/>
            <person name="Hazen A."/>
            <person name="Epstein S."/>
            <person name="Young S.K."/>
            <person name="Zeng Q."/>
            <person name="Gargeya S."/>
            <person name="Fitzgerald M."/>
            <person name="Haas B."/>
            <person name="Abouelleil A."/>
            <person name="Alvarado L."/>
            <person name="Arachchi H.M."/>
            <person name="Berlin A."/>
            <person name="Brown A."/>
            <person name="Chapman S.B."/>
            <person name="Chen Z."/>
            <person name="Dunbar C."/>
            <person name="Freedman E."/>
            <person name="Gearin G."/>
            <person name="Gellesch M."/>
            <person name="Goldberg J."/>
            <person name="Griggs A."/>
            <person name="Gujja S."/>
            <person name="Heiman D."/>
            <person name="Howarth C."/>
            <person name="Larson L."/>
            <person name="Lui A."/>
            <person name="MacDonald P.J.P."/>
            <person name="Montmayeur A."/>
            <person name="Murphy C."/>
            <person name="Neiman D."/>
            <person name="Pearson M."/>
            <person name="Priest M."/>
            <person name="Roberts A."/>
            <person name="Saif S."/>
            <person name="Shea T."/>
            <person name="Shenoy N."/>
            <person name="Sisk P."/>
            <person name="Stolte C."/>
            <person name="Sykes S."/>
            <person name="Wortman J."/>
            <person name="Nusbaum C."/>
            <person name="Birren B."/>
        </authorList>
    </citation>
    <scope>NUCLEOTIDE SEQUENCE [LARGE SCALE GENOMIC DNA]</scope>
    <source>
        <strain evidence="2 3">ACC19a</strain>
    </source>
</reference>
<dbReference type="InterPro" id="IPR017853">
    <property type="entry name" value="GH"/>
</dbReference>
<dbReference type="Proteomes" id="UP000006437">
    <property type="component" value="Unassembled WGS sequence"/>
</dbReference>